<comment type="caution">
    <text evidence="1">The sequence shown here is derived from an EMBL/GenBank/DDBJ whole genome shotgun (WGS) entry which is preliminary data.</text>
</comment>
<dbReference type="Proteomes" id="UP001430953">
    <property type="component" value="Unassembled WGS sequence"/>
</dbReference>
<keyword evidence="2" id="KW-1185">Reference proteome</keyword>
<reference evidence="1 2" key="1">
    <citation type="submission" date="2023-03" db="EMBL/GenBank/DDBJ databases">
        <title>High recombination rates correlate with genetic variation in Cardiocondyla obscurior ants.</title>
        <authorList>
            <person name="Errbii M."/>
        </authorList>
    </citation>
    <scope>NUCLEOTIDE SEQUENCE [LARGE SCALE GENOMIC DNA]</scope>
    <source>
        <strain evidence="1">Alpha-2009</strain>
        <tissue evidence="1">Whole body</tissue>
    </source>
</reference>
<evidence type="ECO:0000313" key="1">
    <source>
        <dbReference type="EMBL" id="KAL0120786.1"/>
    </source>
</evidence>
<organism evidence="1 2">
    <name type="scientific">Cardiocondyla obscurior</name>
    <dbReference type="NCBI Taxonomy" id="286306"/>
    <lineage>
        <taxon>Eukaryota</taxon>
        <taxon>Metazoa</taxon>
        <taxon>Ecdysozoa</taxon>
        <taxon>Arthropoda</taxon>
        <taxon>Hexapoda</taxon>
        <taxon>Insecta</taxon>
        <taxon>Pterygota</taxon>
        <taxon>Neoptera</taxon>
        <taxon>Endopterygota</taxon>
        <taxon>Hymenoptera</taxon>
        <taxon>Apocrita</taxon>
        <taxon>Aculeata</taxon>
        <taxon>Formicoidea</taxon>
        <taxon>Formicidae</taxon>
        <taxon>Myrmicinae</taxon>
        <taxon>Cardiocondyla</taxon>
    </lineage>
</organism>
<protein>
    <submittedName>
        <fullName evidence="1">Uncharacterized protein</fullName>
    </submittedName>
</protein>
<proteinExistence type="predicted"/>
<evidence type="ECO:0000313" key="2">
    <source>
        <dbReference type="Proteomes" id="UP001430953"/>
    </source>
</evidence>
<dbReference type="AlphaFoldDB" id="A0AAW2FXU6"/>
<accession>A0AAW2FXU6</accession>
<sequence>MQIPNVYVKSRLFFASRQFANAKYLFAVSSADLIERFAIIPYSSEWSTFHYNEDTCNEDAGTLSTSETQTQLLNQSYTFIHSFDVICRLHKKEDDIYFLHKQFIRRLSRTSSILHSGNFLVHKKKLINAYAK</sequence>
<dbReference type="EMBL" id="JADYXP020000007">
    <property type="protein sequence ID" value="KAL0120786.1"/>
    <property type="molecule type" value="Genomic_DNA"/>
</dbReference>
<name>A0AAW2FXU6_9HYME</name>
<gene>
    <name evidence="1" type="ORF">PUN28_008460</name>
</gene>